<feature type="domain" description="PTHB1 C-terminal helix bundle" evidence="4">
    <location>
        <begin position="694"/>
        <end position="767"/>
    </location>
</feature>
<sequence length="776" mass="88202">MSLLPLSNLKYKMSVFGVKEWWSVQCGTEEEYDVRSMCRMESGNIIVGSLQGIIRGYKPHRGDFSPDDLLFESRLDSILQVEAGLFSHSQQETIAILHPRSLEVSVIANSTLRQVYEHKLQRNAFNFTYGKFGSYNREGRDFICIQSSDGALGFYEQENYIFAVQLPGFLTPGPLLYCPSNDSFLLCNANMQLECYRYARLRDAYTSYQQGQSATFEAEWKIILGEYAQEIRATKRQGNVDVYVLGEHTLFGIKINGSLKIQKKLDYVPSCMWAFEEDSVLIGSFSGHLLVYKNTKLLWAAKMTTIPVAIRVIELEMPGLILSLEEHGKLDVSYLGTSPMPYSVVPVNKTQDYASMDREYRNVINSLSDSPNKLEPSIKLIIIPQVPKTPERDMHTFEGFASDDEGTIVTNVKIGLKYDGDVAKNVCVQIEVPFNIECPDNPIHIEELRGTVNIPIRFLTKPHIPCSHLNVNLNATYFVNESPRVSTVSFRLPLLQVSTLIKPIKTADFKITLKARQTLNQLKEIFFDVALLSPNAITFQLFNGEHVTAIIGKTGERFRIQSSHFHTLWLMVEEICLRVGHEKLAFEEPLPFQDLFQNVDSHFEARKQLKDEEDNLGKLCEQYAAIQKRLLVRFKDKNPAPLNNLDYLLHVTHSQVMARAENVETLQEQLLIASQKLSASINLALLLLRMRFNLDNQSFEVLSRHLNPFVMNGEPGWQEATNVAMTWLLKSVLAKNEKEANAQLGNLSFPTSTEKLKKHITIVCDRLAKGGRLIRE</sequence>
<evidence type="ECO:0000259" key="4">
    <source>
        <dbReference type="Pfam" id="PF23339"/>
    </source>
</evidence>
<evidence type="ECO:0000259" key="3">
    <source>
        <dbReference type="Pfam" id="PF23338"/>
    </source>
</evidence>
<dbReference type="Pfam" id="PF23338">
    <property type="entry name" value="PTHB1_hp"/>
    <property type="match status" value="1"/>
</dbReference>
<dbReference type="Pfam" id="PF23337">
    <property type="entry name" value="PTHB1_pf"/>
    <property type="match status" value="1"/>
</dbReference>
<dbReference type="AlphaFoldDB" id="A0AAU9K0H8"/>
<dbReference type="InterPro" id="IPR055364">
    <property type="entry name" value="PTHB1_CtH_dom"/>
</dbReference>
<dbReference type="EMBL" id="CAJZBQ010000051">
    <property type="protein sequence ID" value="CAG9330383.1"/>
    <property type="molecule type" value="Genomic_DNA"/>
</dbReference>
<dbReference type="Proteomes" id="UP001162131">
    <property type="component" value="Unassembled WGS sequence"/>
</dbReference>
<dbReference type="GO" id="GO:0034464">
    <property type="term" value="C:BBSome"/>
    <property type="evidence" value="ECO:0007669"/>
    <property type="project" value="InterPro"/>
</dbReference>
<evidence type="ECO:0000313" key="5">
    <source>
        <dbReference type="EMBL" id="CAG9330383.1"/>
    </source>
</evidence>
<dbReference type="PANTHER" id="PTHR20991">
    <property type="entry name" value="PARATHYROID HORMONE-RESPONSIVE B1 GENE"/>
    <property type="match status" value="1"/>
</dbReference>
<dbReference type="InterPro" id="IPR028073">
    <property type="entry name" value="PHTB1_N_dom"/>
</dbReference>
<dbReference type="Pfam" id="PF14727">
    <property type="entry name" value="PHTB1_N"/>
    <property type="match status" value="1"/>
</dbReference>
<dbReference type="InterPro" id="IPR055362">
    <property type="entry name" value="PTHB1_pf_dom"/>
</dbReference>
<dbReference type="Pfam" id="PF23339">
    <property type="entry name" value="PTHB1_CtH"/>
    <property type="match status" value="1"/>
</dbReference>
<dbReference type="GO" id="GO:0016020">
    <property type="term" value="C:membrane"/>
    <property type="evidence" value="ECO:0007669"/>
    <property type="project" value="TreeGrafter"/>
</dbReference>
<feature type="domain" description="PTHB1 N-terminal" evidence="1">
    <location>
        <begin position="13"/>
        <end position="339"/>
    </location>
</feature>
<dbReference type="PANTHER" id="PTHR20991:SF0">
    <property type="entry name" value="PROTEIN PTHB1"/>
    <property type="match status" value="1"/>
</dbReference>
<dbReference type="InterPro" id="IPR055363">
    <property type="entry name" value="PTHB1_hp_dom"/>
</dbReference>
<evidence type="ECO:0000259" key="2">
    <source>
        <dbReference type="Pfam" id="PF23337"/>
    </source>
</evidence>
<feature type="domain" description="PTHB1 platform" evidence="2">
    <location>
        <begin position="493"/>
        <end position="579"/>
    </location>
</feature>
<comment type="caution">
    <text evidence="5">The sequence shown here is derived from an EMBL/GenBank/DDBJ whole genome shotgun (WGS) entry which is preliminary data.</text>
</comment>
<evidence type="ECO:0000259" key="1">
    <source>
        <dbReference type="Pfam" id="PF14727"/>
    </source>
</evidence>
<proteinExistence type="predicted"/>
<dbReference type="GO" id="GO:0060271">
    <property type="term" value="P:cilium assembly"/>
    <property type="evidence" value="ECO:0007669"/>
    <property type="project" value="TreeGrafter"/>
</dbReference>
<accession>A0AAU9K0H8</accession>
<gene>
    <name evidence="5" type="ORF">BSTOLATCC_MIC50975</name>
</gene>
<organism evidence="5 6">
    <name type="scientific">Blepharisma stoltei</name>
    <dbReference type="NCBI Taxonomy" id="1481888"/>
    <lineage>
        <taxon>Eukaryota</taxon>
        <taxon>Sar</taxon>
        <taxon>Alveolata</taxon>
        <taxon>Ciliophora</taxon>
        <taxon>Postciliodesmatophora</taxon>
        <taxon>Heterotrichea</taxon>
        <taxon>Heterotrichida</taxon>
        <taxon>Blepharismidae</taxon>
        <taxon>Blepharisma</taxon>
    </lineage>
</organism>
<keyword evidence="6" id="KW-1185">Reference proteome</keyword>
<evidence type="ECO:0000313" key="6">
    <source>
        <dbReference type="Proteomes" id="UP001162131"/>
    </source>
</evidence>
<dbReference type="InterPro" id="IPR026511">
    <property type="entry name" value="PTHB1"/>
</dbReference>
<reference evidence="5" key="1">
    <citation type="submission" date="2021-09" db="EMBL/GenBank/DDBJ databases">
        <authorList>
            <consortium name="AG Swart"/>
            <person name="Singh M."/>
            <person name="Singh A."/>
            <person name="Seah K."/>
            <person name="Emmerich C."/>
        </authorList>
    </citation>
    <scope>NUCLEOTIDE SEQUENCE</scope>
    <source>
        <strain evidence="5">ATCC30299</strain>
    </source>
</reference>
<feature type="domain" description="PTHB1 hairpin" evidence="3">
    <location>
        <begin position="589"/>
        <end position="691"/>
    </location>
</feature>
<evidence type="ECO:0008006" key="7">
    <source>
        <dbReference type="Google" id="ProtNLM"/>
    </source>
</evidence>
<name>A0AAU9K0H8_9CILI</name>
<protein>
    <recommendedName>
        <fullName evidence="7">Bardet-Biedl syndrome 9</fullName>
    </recommendedName>
</protein>